<sequence>MAASKGSRIASLILRVLTFILIFISLLIIATNSKTILQGTVSETKVEFKDFYSYRYLLAAAVIGAALSLLQIALAIYSLVTKGEGTPLFDLFSDKFLSYLLLSAASAGLGAGIDLRVSFKELVGNFFNSFFDKGSAAAAILLIAFFCAAIVSILSSLALIRKP</sequence>
<name>A0ABP0XKX6_9ROSI</name>
<keyword evidence="5 8" id="KW-0812">Transmembrane</keyword>
<evidence type="ECO:0000256" key="6">
    <source>
        <dbReference type="ARBA" id="ARBA00022989"/>
    </source>
</evidence>
<evidence type="ECO:0000259" key="9">
    <source>
        <dbReference type="Pfam" id="PF04535"/>
    </source>
</evidence>
<protein>
    <recommendedName>
        <fullName evidence="8">CASP-like protein</fullName>
    </recommendedName>
</protein>
<feature type="transmembrane region" description="Helical" evidence="8">
    <location>
        <begin position="12"/>
        <end position="33"/>
    </location>
</feature>
<dbReference type="EMBL" id="OZ021735">
    <property type="protein sequence ID" value="CAK9308805.1"/>
    <property type="molecule type" value="Genomic_DNA"/>
</dbReference>
<keyword evidence="6 8" id="KW-1133">Transmembrane helix</keyword>
<feature type="transmembrane region" description="Helical" evidence="8">
    <location>
        <begin position="135"/>
        <end position="160"/>
    </location>
</feature>
<organism evidence="10 11">
    <name type="scientific">Citrullus colocynthis</name>
    <name type="common">colocynth</name>
    <dbReference type="NCBI Taxonomy" id="252529"/>
    <lineage>
        <taxon>Eukaryota</taxon>
        <taxon>Viridiplantae</taxon>
        <taxon>Streptophyta</taxon>
        <taxon>Embryophyta</taxon>
        <taxon>Tracheophyta</taxon>
        <taxon>Spermatophyta</taxon>
        <taxon>Magnoliopsida</taxon>
        <taxon>eudicotyledons</taxon>
        <taxon>Gunneridae</taxon>
        <taxon>Pentapetalae</taxon>
        <taxon>rosids</taxon>
        <taxon>fabids</taxon>
        <taxon>Cucurbitales</taxon>
        <taxon>Cucurbitaceae</taxon>
        <taxon>Benincaseae</taxon>
        <taxon>Citrullus</taxon>
    </lineage>
</organism>
<evidence type="ECO:0000256" key="4">
    <source>
        <dbReference type="ARBA" id="ARBA00022475"/>
    </source>
</evidence>
<comment type="subcellular location">
    <subcellularLocation>
        <location evidence="1 8">Cell membrane</location>
        <topology evidence="1 8">Multi-pass membrane protein</topology>
    </subcellularLocation>
</comment>
<reference evidence="10 11" key="1">
    <citation type="submission" date="2024-03" db="EMBL/GenBank/DDBJ databases">
        <authorList>
            <person name="Gkanogiannis A."/>
            <person name="Becerra Lopez-Lavalle L."/>
        </authorList>
    </citation>
    <scope>NUCLEOTIDE SEQUENCE [LARGE SCALE GENOMIC DNA]</scope>
</reference>
<evidence type="ECO:0000256" key="5">
    <source>
        <dbReference type="ARBA" id="ARBA00022692"/>
    </source>
</evidence>
<evidence type="ECO:0000256" key="3">
    <source>
        <dbReference type="ARBA" id="ARBA00011489"/>
    </source>
</evidence>
<keyword evidence="4 8" id="KW-1003">Cell membrane</keyword>
<evidence type="ECO:0000256" key="7">
    <source>
        <dbReference type="ARBA" id="ARBA00023136"/>
    </source>
</evidence>
<feature type="domain" description="Casparian strip membrane protein" evidence="9">
    <location>
        <begin position="6"/>
        <end position="147"/>
    </location>
</feature>
<dbReference type="Proteomes" id="UP001642487">
    <property type="component" value="Chromosome 1"/>
</dbReference>
<evidence type="ECO:0000313" key="11">
    <source>
        <dbReference type="Proteomes" id="UP001642487"/>
    </source>
</evidence>
<dbReference type="PANTHER" id="PTHR33573:SF40">
    <property type="entry name" value="CASP-LIKE PROTEIN 4D2"/>
    <property type="match status" value="1"/>
</dbReference>
<dbReference type="PANTHER" id="PTHR33573">
    <property type="entry name" value="CASP-LIKE PROTEIN 4A4"/>
    <property type="match status" value="1"/>
</dbReference>
<gene>
    <name evidence="10" type="ORF">CITCOLO1_LOCUS323</name>
</gene>
<accession>A0ABP0XKX6</accession>
<evidence type="ECO:0000256" key="2">
    <source>
        <dbReference type="ARBA" id="ARBA00007651"/>
    </source>
</evidence>
<evidence type="ECO:0000256" key="8">
    <source>
        <dbReference type="RuleBase" id="RU361233"/>
    </source>
</evidence>
<evidence type="ECO:0000256" key="1">
    <source>
        <dbReference type="ARBA" id="ARBA00004651"/>
    </source>
</evidence>
<feature type="transmembrane region" description="Helical" evidence="8">
    <location>
        <begin position="96"/>
        <end position="115"/>
    </location>
</feature>
<feature type="transmembrane region" description="Helical" evidence="8">
    <location>
        <begin position="53"/>
        <end position="76"/>
    </location>
</feature>
<evidence type="ECO:0000313" key="10">
    <source>
        <dbReference type="EMBL" id="CAK9308805.1"/>
    </source>
</evidence>
<keyword evidence="7 8" id="KW-0472">Membrane</keyword>
<keyword evidence="11" id="KW-1185">Reference proteome</keyword>
<comment type="similarity">
    <text evidence="2 8">Belongs to the Casparian strip membrane proteins (CASP) family.</text>
</comment>
<proteinExistence type="inferred from homology"/>
<dbReference type="Pfam" id="PF04535">
    <property type="entry name" value="CASP_dom"/>
    <property type="match status" value="1"/>
</dbReference>
<dbReference type="InterPro" id="IPR006702">
    <property type="entry name" value="CASP_dom"/>
</dbReference>
<comment type="subunit">
    <text evidence="3 8">Homodimer and heterodimers.</text>
</comment>